<evidence type="ECO:0000256" key="8">
    <source>
        <dbReference type="PROSITE-ProRule" id="PRU01091"/>
    </source>
</evidence>
<evidence type="ECO:0000256" key="3">
    <source>
        <dbReference type="ARBA" id="ARBA00023012"/>
    </source>
</evidence>
<dbReference type="GO" id="GO:0032993">
    <property type="term" value="C:protein-DNA complex"/>
    <property type="evidence" value="ECO:0007669"/>
    <property type="project" value="TreeGrafter"/>
</dbReference>
<dbReference type="PANTHER" id="PTHR48111:SF52">
    <property type="entry name" value="TRANSCRIPTIONAL REGULATORY PROTEIN YVRH"/>
    <property type="match status" value="1"/>
</dbReference>
<dbReference type="InterPro" id="IPR039420">
    <property type="entry name" value="WalR-like"/>
</dbReference>
<dbReference type="SMART" id="SM00448">
    <property type="entry name" value="REC"/>
    <property type="match status" value="1"/>
</dbReference>
<dbReference type="InterPro" id="IPR016032">
    <property type="entry name" value="Sig_transdc_resp-reg_C-effctor"/>
</dbReference>
<dbReference type="Gene3D" id="3.40.50.2300">
    <property type="match status" value="1"/>
</dbReference>
<evidence type="ECO:0000313" key="11">
    <source>
        <dbReference type="EMBL" id="QQZ59257.1"/>
    </source>
</evidence>
<evidence type="ECO:0000259" key="10">
    <source>
        <dbReference type="PROSITE" id="PS51755"/>
    </source>
</evidence>
<keyword evidence="3" id="KW-0902">Two-component regulatory system</keyword>
<dbReference type="GO" id="GO:0000156">
    <property type="term" value="F:phosphorelay response regulator activity"/>
    <property type="evidence" value="ECO:0007669"/>
    <property type="project" value="TreeGrafter"/>
</dbReference>
<dbReference type="PROSITE" id="PS50110">
    <property type="entry name" value="RESPONSE_REGULATORY"/>
    <property type="match status" value="1"/>
</dbReference>
<dbReference type="Proteomes" id="UP000595841">
    <property type="component" value="Chromosome"/>
</dbReference>
<gene>
    <name evidence="11" type="ORF">JI735_21535</name>
</gene>
<dbReference type="Pfam" id="PF00072">
    <property type="entry name" value="Response_reg"/>
    <property type="match status" value="1"/>
</dbReference>
<evidence type="ECO:0000256" key="6">
    <source>
        <dbReference type="ARBA" id="ARBA00023163"/>
    </source>
</evidence>
<dbReference type="PROSITE" id="PS51755">
    <property type="entry name" value="OMPR_PHOB"/>
    <property type="match status" value="1"/>
</dbReference>
<evidence type="ECO:0000256" key="5">
    <source>
        <dbReference type="ARBA" id="ARBA00023125"/>
    </source>
</evidence>
<feature type="modified residue" description="4-aspartylphosphate" evidence="7">
    <location>
        <position position="75"/>
    </location>
</feature>
<keyword evidence="2 7" id="KW-0597">Phosphoprotein</keyword>
<keyword evidence="5 8" id="KW-0238">DNA-binding</keyword>
<sequence length="262" mass="29492">MLNLEGIYALREETPLLNDHTNAEKILLVDDEKGILTLLEITLKKERYHNISSCTTGEQALFFVKNHTYDLILLDVMLGDANGFELCREIRKHTDTPIFFITSCASDFDKLTGLGIGGDDYITKPFNPLEVIARIKALFRRQSLTQASTNGNPEGAGNKEYNYGRFILRPADASLIVNGESVECTAKELELLSFFCRNPNRIYTTSQIYELVWGSPGYGDEKTVTIHISKIRKKLDDNPKAPELIINLRGIGYKFVPPVKEA</sequence>
<dbReference type="Gene3D" id="6.10.250.690">
    <property type="match status" value="1"/>
</dbReference>
<dbReference type="SUPFAM" id="SSF52172">
    <property type="entry name" value="CheY-like"/>
    <property type="match status" value="1"/>
</dbReference>
<keyword evidence="12" id="KW-1185">Reference proteome</keyword>
<feature type="domain" description="OmpR/PhoB-type" evidence="10">
    <location>
        <begin position="158"/>
        <end position="257"/>
    </location>
</feature>
<feature type="domain" description="Response regulatory" evidence="9">
    <location>
        <begin position="25"/>
        <end position="139"/>
    </location>
</feature>
<dbReference type="FunFam" id="1.10.10.10:FF:000018">
    <property type="entry name" value="DNA-binding response regulator ResD"/>
    <property type="match status" value="1"/>
</dbReference>
<dbReference type="Gene3D" id="1.10.10.10">
    <property type="entry name" value="Winged helix-like DNA-binding domain superfamily/Winged helix DNA-binding domain"/>
    <property type="match status" value="1"/>
</dbReference>
<evidence type="ECO:0000259" key="9">
    <source>
        <dbReference type="PROSITE" id="PS50110"/>
    </source>
</evidence>
<dbReference type="SUPFAM" id="SSF46894">
    <property type="entry name" value="C-terminal effector domain of the bipartite response regulators"/>
    <property type="match status" value="1"/>
</dbReference>
<dbReference type="InterPro" id="IPR036388">
    <property type="entry name" value="WH-like_DNA-bd_sf"/>
</dbReference>
<name>A0A974P9M9_9BACL</name>
<keyword evidence="4" id="KW-0805">Transcription regulation</keyword>
<protein>
    <submittedName>
        <fullName evidence="11">Response regulator transcription factor</fullName>
    </submittedName>
</protein>
<evidence type="ECO:0000256" key="1">
    <source>
        <dbReference type="ARBA" id="ARBA00004496"/>
    </source>
</evidence>
<dbReference type="InterPro" id="IPR001867">
    <property type="entry name" value="OmpR/PhoB-type_DNA-bd"/>
</dbReference>
<evidence type="ECO:0000256" key="2">
    <source>
        <dbReference type="ARBA" id="ARBA00022553"/>
    </source>
</evidence>
<accession>A0A974P9M9</accession>
<dbReference type="KEGG" id="pson:JI735_21535"/>
<reference evidence="11 12" key="1">
    <citation type="submission" date="2021-01" db="EMBL/GenBank/DDBJ databases">
        <title>Whole genome sequence of Paenibacillus sonchi LMG 24727 for comparative genomics.</title>
        <authorList>
            <person name="Lee G."/>
            <person name="Kim M.-J."/>
            <person name="Lim K."/>
            <person name="Shin J.-H."/>
        </authorList>
    </citation>
    <scope>NUCLEOTIDE SEQUENCE [LARGE SCALE GENOMIC DNA]</scope>
    <source>
        <strain evidence="11 12">LMG 24727</strain>
    </source>
</reference>
<dbReference type="SMART" id="SM00862">
    <property type="entry name" value="Trans_reg_C"/>
    <property type="match status" value="1"/>
</dbReference>
<proteinExistence type="predicted"/>
<dbReference type="GO" id="GO:0006355">
    <property type="term" value="P:regulation of DNA-templated transcription"/>
    <property type="evidence" value="ECO:0007669"/>
    <property type="project" value="InterPro"/>
</dbReference>
<keyword evidence="6" id="KW-0804">Transcription</keyword>
<dbReference type="GO" id="GO:0005829">
    <property type="term" value="C:cytosol"/>
    <property type="evidence" value="ECO:0007669"/>
    <property type="project" value="TreeGrafter"/>
</dbReference>
<evidence type="ECO:0000313" key="12">
    <source>
        <dbReference type="Proteomes" id="UP000595841"/>
    </source>
</evidence>
<organism evidence="11 12">
    <name type="scientific">Paenibacillus sonchi</name>
    <dbReference type="NCBI Taxonomy" id="373687"/>
    <lineage>
        <taxon>Bacteria</taxon>
        <taxon>Bacillati</taxon>
        <taxon>Bacillota</taxon>
        <taxon>Bacilli</taxon>
        <taxon>Bacillales</taxon>
        <taxon>Paenibacillaceae</taxon>
        <taxon>Paenibacillus</taxon>
        <taxon>Paenibacillus sonchi group</taxon>
    </lineage>
</organism>
<dbReference type="InterPro" id="IPR001789">
    <property type="entry name" value="Sig_transdc_resp-reg_receiver"/>
</dbReference>
<dbReference type="EMBL" id="CP068595">
    <property type="protein sequence ID" value="QQZ59257.1"/>
    <property type="molecule type" value="Genomic_DNA"/>
</dbReference>
<comment type="subcellular location">
    <subcellularLocation>
        <location evidence="1">Cytoplasm</location>
    </subcellularLocation>
</comment>
<evidence type="ECO:0000256" key="7">
    <source>
        <dbReference type="PROSITE-ProRule" id="PRU00169"/>
    </source>
</evidence>
<evidence type="ECO:0000256" key="4">
    <source>
        <dbReference type="ARBA" id="ARBA00023015"/>
    </source>
</evidence>
<dbReference type="CDD" id="cd00383">
    <property type="entry name" value="trans_reg_C"/>
    <property type="match status" value="1"/>
</dbReference>
<dbReference type="AlphaFoldDB" id="A0A974P9M9"/>
<dbReference type="Pfam" id="PF00486">
    <property type="entry name" value="Trans_reg_C"/>
    <property type="match status" value="1"/>
</dbReference>
<dbReference type="InterPro" id="IPR011006">
    <property type="entry name" value="CheY-like_superfamily"/>
</dbReference>
<dbReference type="PANTHER" id="PTHR48111">
    <property type="entry name" value="REGULATOR OF RPOS"/>
    <property type="match status" value="1"/>
</dbReference>
<feature type="DNA-binding region" description="OmpR/PhoB-type" evidence="8">
    <location>
        <begin position="158"/>
        <end position="257"/>
    </location>
</feature>
<dbReference type="GO" id="GO:0000976">
    <property type="term" value="F:transcription cis-regulatory region binding"/>
    <property type="evidence" value="ECO:0007669"/>
    <property type="project" value="TreeGrafter"/>
</dbReference>